<sequence length="371" mass="40203">MALPSLAILALAGLSLCLSLWSIRRGVPLNWRFARPEALPDTRTPRFETLLEYTTSEGQAHAPAIVQDGNGFSVIWFQGSAEAKPDVDIFAVHFTREGEVWNGSEPARHLTREALARVLEPRQLVVTLGNTIQNDAAPGHLYTTAVSVGGWAMAAIADVATGARGPVRASKLNLSPILNRSFLVKSPMVSYADGSHALPVYFEMGVTYGALVRFDARGRVRDQRRMSGSGIKAVQPMIVPLDATRALAFLRDLDRSGTLWLSRTSDGGQSWSPAEALAIANPNAPVAALSLGNGRILMAMNDDAEAPDALRLAVSEDEGASWRHVHRFEARGALRYPMLARVGDDIALTYSTDGKRGIRLHLFNAAWVMAQ</sequence>
<dbReference type="Pfam" id="PF13088">
    <property type="entry name" value="BNR_2"/>
    <property type="match status" value="1"/>
</dbReference>
<dbReference type="Proteomes" id="UP000198599">
    <property type="component" value="Unassembled WGS sequence"/>
</dbReference>
<dbReference type="Gene3D" id="2.120.10.10">
    <property type="match status" value="1"/>
</dbReference>
<dbReference type="STRING" id="1005928.SAMN04487859_10431"/>
<dbReference type="InterPro" id="IPR011040">
    <property type="entry name" value="Sialidase"/>
</dbReference>
<dbReference type="AlphaFoldDB" id="A0A1I4ZQ72"/>
<evidence type="ECO:0000313" key="2">
    <source>
        <dbReference type="EMBL" id="SFN52424.1"/>
    </source>
</evidence>
<evidence type="ECO:0000259" key="1">
    <source>
        <dbReference type="Pfam" id="PF13088"/>
    </source>
</evidence>
<feature type="domain" description="Sialidase" evidence="1">
    <location>
        <begin position="73"/>
        <end position="344"/>
    </location>
</feature>
<gene>
    <name evidence="2" type="ORF">SAMN04487859_10431</name>
</gene>
<dbReference type="PANTHER" id="PTHR43752">
    <property type="entry name" value="BNR/ASP-BOX REPEAT FAMILY PROTEIN"/>
    <property type="match status" value="1"/>
</dbReference>
<accession>A0A1I4ZQ72</accession>
<dbReference type="SUPFAM" id="SSF50939">
    <property type="entry name" value="Sialidases"/>
    <property type="match status" value="1"/>
</dbReference>
<dbReference type="InterPro" id="IPR036278">
    <property type="entry name" value="Sialidase_sf"/>
</dbReference>
<evidence type="ECO:0000313" key="3">
    <source>
        <dbReference type="Proteomes" id="UP000198599"/>
    </source>
</evidence>
<proteinExistence type="predicted"/>
<dbReference type="PANTHER" id="PTHR43752:SF2">
    <property type="entry name" value="BNR_ASP-BOX REPEAT FAMILY PROTEIN"/>
    <property type="match status" value="1"/>
</dbReference>
<keyword evidence="3" id="KW-1185">Reference proteome</keyword>
<name>A0A1I4ZQ72_9RHOB</name>
<dbReference type="CDD" id="cd15482">
    <property type="entry name" value="Sialidase_non-viral"/>
    <property type="match status" value="1"/>
</dbReference>
<dbReference type="OrthoDB" id="41724at2"/>
<protein>
    <submittedName>
        <fullName evidence="2">BNR repeat-like domain-containing protein</fullName>
    </submittedName>
</protein>
<organism evidence="2 3">
    <name type="scientific">Roseovarius lutimaris</name>
    <dbReference type="NCBI Taxonomy" id="1005928"/>
    <lineage>
        <taxon>Bacteria</taxon>
        <taxon>Pseudomonadati</taxon>
        <taxon>Pseudomonadota</taxon>
        <taxon>Alphaproteobacteria</taxon>
        <taxon>Rhodobacterales</taxon>
        <taxon>Roseobacteraceae</taxon>
        <taxon>Roseovarius</taxon>
    </lineage>
</organism>
<dbReference type="RefSeq" id="WP_092835183.1">
    <property type="nucleotide sequence ID" value="NZ_FOVP01000004.1"/>
</dbReference>
<dbReference type="EMBL" id="FOVP01000004">
    <property type="protein sequence ID" value="SFN52424.1"/>
    <property type="molecule type" value="Genomic_DNA"/>
</dbReference>
<reference evidence="3" key="1">
    <citation type="submission" date="2016-10" db="EMBL/GenBank/DDBJ databases">
        <authorList>
            <person name="Varghese N."/>
            <person name="Submissions S."/>
        </authorList>
    </citation>
    <scope>NUCLEOTIDE SEQUENCE [LARGE SCALE GENOMIC DNA]</scope>
    <source>
        <strain evidence="3">DSM 28463</strain>
    </source>
</reference>